<proteinExistence type="predicted"/>
<name>A0ABV7X2E6_9HYPH</name>
<keyword evidence="3" id="KW-1185">Reference proteome</keyword>
<protein>
    <submittedName>
        <fullName evidence="2">Glycerophosphoryl diester phosphodiesterase</fullName>
    </submittedName>
</protein>
<dbReference type="EMBL" id="JBHRYD010000010">
    <property type="protein sequence ID" value="MFC3705314.1"/>
    <property type="molecule type" value="Genomic_DNA"/>
</dbReference>
<dbReference type="CDD" id="cd08562">
    <property type="entry name" value="GDPD_EcUgpQ_like"/>
    <property type="match status" value="1"/>
</dbReference>
<evidence type="ECO:0000259" key="1">
    <source>
        <dbReference type="PROSITE" id="PS51704"/>
    </source>
</evidence>
<comment type="caution">
    <text evidence="2">The sequence shown here is derived from an EMBL/GenBank/DDBJ whole genome shotgun (WGS) entry which is preliminary data.</text>
</comment>
<dbReference type="SUPFAM" id="SSF51695">
    <property type="entry name" value="PLC-like phosphodiesterases"/>
    <property type="match status" value="1"/>
</dbReference>
<evidence type="ECO:0000313" key="3">
    <source>
        <dbReference type="Proteomes" id="UP001595613"/>
    </source>
</evidence>
<accession>A0ABV7X2E6</accession>
<dbReference type="Gene3D" id="3.20.20.190">
    <property type="entry name" value="Phosphatidylinositol (PI) phosphodiesterase"/>
    <property type="match status" value="1"/>
</dbReference>
<feature type="domain" description="GP-PDE" evidence="1">
    <location>
        <begin position="12"/>
        <end position="250"/>
    </location>
</feature>
<dbReference type="PANTHER" id="PTHR46211">
    <property type="entry name" value="GLYCEROPHOSPHORYL DIESTER PHOSPHODIESTERASE"/>
    <property type="match status" value="1"/>
</dbReference>
<gene>
    <name evidence="2" type="ORF">ACFOOL_11150</name>
</gene>
<dbReference type="InterPro" id="IPR017946">
    <property type="entry name" value="PLC-like_Pdiesterase_TIM-brl"/>
</dbReference>
<dbReference type="Pfam" id="PF03009">
    <property type="entry name" value="GDPD"/>
    <property type="match status" value="1"/>
</dbReference>
<dbReference type="InterPro" id="IPR030395">
    <property type="entry name" value="GP_PDE_dom"/>
</dbReference>
<dbReference type="RefSeq" id="WP_380097103.1">
    <property type="nucleotide sequence ID" value="NZ_JBHRYD010000010.1"/>
</dbReference>
<sequence length="250" mass="27199">MTTTIETGPTRDEIQAHRGASAVAPENTIAAFRAAAEQGARWVELDVALLADGTLVVIHDDSVDRTTSGSGSLGALGLADVAALDAGSWFDGKFAGERLPTLAETIRALGEFGLSANVEIKQHRHHKSLDQLVRAVQADIRTRAPQTRIMISSFDPEALKAMRRLEPELEIALLYERPPEDWEAQLAAIPATTLHVHYKALCIGFLEETARRGIKVRAWTCNDPADLASFWRAGLTGVITDNPAIFLDRL</sequence>
<reference evidence="3" key="1">
    <citation type="journal article" date="2019" name="Int. J. Syst. Evol. Microbiol.">
        <title>The Global Catalogue of Microorganisms (GCM) 10K type strain sequencing project: providing services to taxonomists for standard genome sequencing and annotation.</title>
        <authorList>
            <consortium name="The Broad Institute Genomics Platform"/>
            <consortium name="The Broad Institute Genome Sequencing Center for Infectious Disease"/>
            <person name="Wu L."/>
            <person name="Ma J."/>
        </authorList>
    </citation>
    <scope>NUCLEOTIDE SEQUENCE [LARGE SCALE GENOMIC DNA]</scope>
    <source>
        <strain evidence="3">KCTC 42281</strain>
    </source>
</reference>
<dbReference type="PROSITE" id="PS51704">
    <property type="entry name" value="GP_PDE"/>
    <property type="match status" value="1"/>
</dbReference>
<evidence type="ECO:0000313" key="2">
    <source>
        <dbReference type="EMBL" id="MFC3705314.1"/>
    </source>
</evidence>
<organism evidence="2 3">
    <name type="scientific">Devosia honganensis</name>
    <dbReference type="NCBI Taxonomy" id="1610527"/>
    <lineage>
        <taxon>Bacteria</taxon>
        <taxon>Pseudomonadati</taxon>
        <taxon>Pseudomonadota</taxon>
        <taxon>Alphaproteobacteria</taxon>
        <taxon>Hyphomicrobiales</taxon>
        <taxon>Devosiaceae</taxon>
        <taxon>Devosia</taxon>
    </lineage>
</organism>
<dbReference type="Proteomes" id="UP001595613">
    <property type="component" value="Unassembled WGS sequence"/>
</dbReference>
<dbReference type="PANTHER" id="PTHR46211:SF1">
    <property type="entry name" value="GLYCEROPHOSPHODIESTER PHOSPHODIESTERASE, CYTOPLASMIC"/>
    <property type="match status" value="1"/>
</dbReference>